<gene>
    <name evidence="2" type="ORF">LCGC14_1559090</name>
</gene>
<protein>
    <recommendedName>
        <fullName evidence="1">CN hydrolase domain-containing protein</fullName>
    </recommendedName>
</protein>
<name>A0A0F9IN25_9ZZZZ</name>
<dbReference type="PANTHER" id="PTHR23088">
    <property type="entry name" value="NITRILASE-RELATED"/>
    <property type="match status" value="1"/>
</dbReference>
<dbReference type="InterPro" id="IPR036526">
    <property type="entry name" value="C-N_Hydrolase_sf"/>
</dbReference>
<evidence type="ECO:0000313" key="2">
    <source>
        <dbReference type="EMBL" id="KKM47134.1"/>
    </source>
</evidence>
<dbReference type="Pfam" id="PF00795">
    <property type="entry name" value="CN_hydrolase"/>
    <property type="match status" value="1"/>
</dbReference>
<dbReference type="Gene3D" id="3.60.110.10">
    <property type="entry name" value="Carbon-nitrogen hydrolase"/>
    <property type="match status" value="1"/>
</dbReference>
<sequence>MNVGGAMLKVAAVQMSSNSNKESCLKKAERFVFLAAEGGAEVVALPEMFNFSGTIKEKKENSESVPGPTINRLKELAKRFRIHLLCGSILEKDRGLFYNTSIFLNHQGEIIAKYRKMHLFDVTLPDGSSWRESELITAGNEVVKVATSKAIFGFSICYDLRFPELYRKLARKKGRLFSFLPLLPWKPVRTTGRPW</sequence>
<feature type="domain" description="CN hydrolase" evidence="1">
    <location>
        <begin position="8"/>
        <end position="195"/>
    </location>
</feature>
<dbReference type="EMBL" id="LAZR01012021">
    <property type="protein sequence ID" value="KKM47134.1"/>
    <property type="molecule type" value="Genomic_DNA"/>
</dbReference>
<dbReference type="AlphaFoldDB" id="A0A0F9IN25"/>
<dbReference type="PANTHER" id="PTHR23088:SF27">
    <property type="entry name" value="DEAMINATED GLUTATHIONE AMIDASE"/>
    <property type="match status" value="1"/>
</dbReference>
<evidence type="ECO:0000259" key="1">
    <source>
        <dbReference type="PROSITE" id="PS50263"/>
    </source>
</evidence>
<organism evidence="2">
    <name type="scientific">marine sediment metagenome</name>
    <dbReference type="NCBI Taxonomy" id="412755"/>
    <lineage>
        <taxon>unclassified sequences</taxon>
        <taxon>metagenomes</taxon>
        <taxon>ecological metagenomes</taxon>
    </lineage>
</organism>
<dbReference type="PROSITE" id="PS50263">
    <property type="entry name" value="CN_HYDROLASE"/>
    <property type="match status" value="1"/>
</dbReference>
<accession>A0A0F9IN25</accession>
<dbReference type="SUPFAM" id="SSF56317">
    <property type="entry name" value="Carbon-nitrogen hydrolase"/>
    <property type="match status" value="1"/>
</dbReference>
<proteinExistence type="predicted"/>
<comment type="caution">
    <text evidence="2">The sequence shown here is derived from an EMBL/GenBank/DDBJ whole genome shotgun (WGS) entry which is preliminary data.</text>
</comment>
<dbReference type="InterPro" id="IPR003010">
    <property type="entry name" value="C-N_Hydrolase"/>
</dbReference>
<reference evidence="2" key="1">
    <citation type="journal article" date="2015" name="Nature">
        <title>Complex archaea that bridge the gap between prokaryotes and eukaryotes.</title>
        <authorList>
            <person name="Spang A."/>
            <person name="Saw J.H."/>
            <person name="Jorgensen S.L."/>
            <person name="Zaremba-Niedzwiedzka K."/>
            <person name="Martijn J."/>
            <person name="Lind A.E."/>
            <person name="van Eijk R."/>
            <person name="Schleper C."/>
            <person name="Guy L."/>
            <person name="Ettema T.J."/>
        </authorList>
    </citation>
    <scope>NUCLEOTIDE SEQUENCE</scope>
</reference>